<proteinExistence type="predicted"/>
<evidence type="ECO:0000256" key="1">
    <source>
        <dbReference type="SAM" id="Coils"/>
    </source>
</evidence>
<dbReference type="EMBL" id="JAGKQM010000012">
    <property type="protein sequence ID" value="KAH0898201.1"/>
    <property type="molecule type" value="Genomic_DNA"/>
</dbReference>
<reference evidence="2 3" key="1">
    <citation type="submission" date="2021-05" db="EMBL/GenBank/DDBJ databases">
        <title>Genome Assembly of Synthetic Allotetraploid Brassica napus Reveals Homoeologous Exchanges between Subgenomes.</title>
        <authorList>
            <person name="Davis J.T."/>
        </authorList>
    </citation>
    <scope>NUCLEOTIDE SEQUENCE [LARGE SCALE GENOMIC DNA]</scope>
    <source>
        <strain evidence="3">cv. Da-Ae</strain>
        <tissue evidence="2">Seedling</tissue>
    </source>
</reference>
<evidence type="ECO:0000313" key="2">
    <source>
        <dbReference type="EMBL" id="KAH0898201.1"/>
    </source>
</evidence>
<comment type="caution">
    <text evidence="2">The sequence shown here is derived from an EMBL/GenBank/DDBJ whole genome shotgun (WGS) entry which is preliminary data.</text>
</comment>
<gene>
    <name evidence="2" type="ORF">HID58_047769</name>
</gene>
<protein>
    <submittedName>
        <fullName evidence="2">Uncharacterized protein</fullName>
    </submittedName>
</protein>
<keyword evidence="3" id="KW-1185">Reference proteome</keyword>
<evidence type="ECO:0000313" key="3">
    <source>
        <dbReference type="Proteomes" id="UP000824890"/>
    </source>
</evidence>
<sequence>RAAQRLSKTSSGPDLSEIPILTAGIRKSESENRLSETDVGALYSQLKELQKKNADMEERDKMLYSKEQNTVPSLRKALKEIAMEKDVAVVSRKRVKEAEDEQYRGEEDAASLRAELNLIQQQTMGTSFVGVSPDQVLEKEMAKLKLELQGIPKP</sequence>
<dbReference type="Proteomes" id="UP000824890">
    <property type="component" value="Unassembled WGS sequence"/>
</dbReference>
<feature type="non-terminal residue" evidence="2">
    <location>
        <position position="1"/>
    </location>
</feature>
<accession>A0ABQ8B063</accession>
<name>A0ABQ8B063_BRANA</name>
<dbReference type="PANTHER" id="PTHR48163">
    <property type="entry name" value="BNAC02G25670D PROTEIN"/>
    <property type="match status" value="1"/>
</dbReference>
<dbReference type="PANTHER" id="PTHR48163:SF2">
    <property type="entry name" value="EXPRESSED PROTEIN"/>
    <property type="match status" value="1"/>
</dbReference>
<keyword evidence="1" id="KW-0175">Coiled coil</keyword>
<feature type="coiled-coil region" evidence="1">
    <location>
        <begin position="39"/>
        <end position="66"/>
    </location>
</feature>
<organism evidence="2 3">
    <name type="scientific">Brassica napus</name>
    <name type="common">Rape</name>
    <dbReference type="NCBI Taxonomy" id="3708"/>
    <lineage>
        <taxon>Eukaryota</taxon>
        <taxon>Viridiplantae</taxon>
        <taxon>Streptophyta</taxon>
        <taxon>Embryophyta</taxon>
        <taxon>Tracheophyta</taxon>
        <taxon>Spermatophyta</taxon>
        <taxon>Magnoliopsida</taxon>
        <taxon>eudicotyledons</taxon>
        <taxon>Gunneridae</taxon>
        <taxon>Pentapetalae</taxon>
        <taxon>rosids</taxon>
        <taxon>malvids</taxon>
        <taxon>Brassicales</taxon>
        <taxon>Brassicaceae</taxon>
        <taxon>Brassiceae</taxon>
        <taxon>Brassica</taxon>
    </lineage>
</organism>